<dbReference type="AlphaFoldDB" id="A8RST5"/>
<proteinExistence type="predicted"/>
<sequence>MNQEGKDDILLVCIYYMFYMLCAQEAVSGVPSAQ</sequence>
<comment type="caution">
    <text evidence="1">The sequence shown here is derived from an EMBL/GenBank/DDBJ whole genome shotgun (WGS) entry which is preliminary data.</text>
</comment>
<reference evidence="1 2" key="1">
    <citation type="submission" date="2007-08" db="EMBL/GenBank/DDBJ databases">
        <authorList>
            <person name="Fulton L."/>
            <person name="Clifton S."/>
            <person name="Fulton B."/>
            <person name="Xu J."/>
            <person name="Minx P."/>
            <person name="Pepin K.H."/>
            <person name="Johnson M."/>
            <person name="Thiruvilangam P."/>
            <person name="Bhonagiri V."/>
            <person name="Nash W.E."/>
            <person name="Mardis E.R."/>
            <person name="Wilson R.K."/>
        </authorList>
    </citation>
    <scope>NUCLEOTIDE SEQUENCE [LARGE SCALE GENOMIC DNA]</scope>
    <source>
        <strain evidence="2">ATCC BAA-613 / DSM 15670 / CCUG 46953 / JCM 12243 / WAL 16351</strain>
    </source>
</reference>
<dbReference type="EMBL" id="ABCC02000030">
    <property type="protein sequence ID" value="EDP16282.1"/>
    <property type="molecule type" value="Genomic_DNA"/>
</dbReference>
<name>A8RST5_ENTBW</name>
<reference evidence="1 2" key="2">
    <citation type="submission" date="2007-09" db="EMBL/GenBank/DDBJ databases">
        <title>Draft genome sequence of Clostridium bolteae (ATCC BAA-613).</title>
        <authorList>
            <person name="Sudarsanam P."/>
            <person name="Ley R."/>
            <person name="Guruge J."/>
            <person name="Turnbaugh P.J."/>
            <person name="Mahowald M."/>
            <person name="Liep D."/>
            <person name="Gordon J."/>
        </authorList>
    </citation>
    <scope>NUCLEOTIDE SEQUENCE [LARGE SCALE GENOMIC DNA]</scope>
    <source>
        <strain evidence="2">ATCC BAA-613 / DSM 15670 / CCUG 46953 / JCM 12243 / WAL 16351</strain>
    </source>
</reference>
<dbReference type="PaxDb" id="411902-CLOBOL_03434"/>
<evidence type="ECO:0000313" key="2">
    <source>
        <dbReference type="Proteomes" id="UP000005396"/>
    </source>
</evidence>
<organism evidence="1 2">
    <name type="scientific">Enterocloster bolteae (strain ATCC BAA-613 / DSM 15670 / CCUG 46953 / JCM 12243 / WAL 16351)</name>
    <name type="common">Clostridium bolteae</name>
    <dbReference type="NCBI Taxonomy" id="411902"/>
    <lineage>
        <taxon>Bacteria</taxon>
        <taxon>Bacillati</taxon>
        <taxon>Bacillota</taxon>
        <taxon>Clostridia</taxon>
        <taxon>Lachnospirales</taxon>
        <taxon>Lachnospiraceae</taxon>
        <taxon>Enterocloster</taxon>
    </lineage>
</organism>
<accession>A8RST5</accession>
<dbReference type="HOGENOM" id="CLU_3372956_0_0_9"/>
<protein>
    <submittedName>
        <fullName evidence="1">Uncharacterized protein</fullName>
    </submittedName>
</protein>
<gene>
    <name evidence="1" type="ORF">CLOBOL_03434</name>
</gene>
<dbReference type="Proteomes" id="UP000005396">
    <property type="component" value="Unassembled WGS sequence"/>
</dbReference>
<evidence type="ECO:0000313" key="1">
    <source>
        <dbReference type="EMBL" id="EDP16282.1"/>
    </source>
</evidence>